<accession>A0A182WUC3</accession>
<keyword evidence="2" id="KW-1185">Reference proteome</keyword>
<name>A0A182WUC3_ANOQN</name>
<organism evidence="1 2">
    <name type="scientific">Anopheles quadriannulatus</name>
    <name type="common">Mosquito</name>
    <dbReference type="NCBI Taxonomy" id="34691"/>
    <lineage>
        <taxon>Eukaryota</taxon>
        <taxon>Metazoa</taxon>
        <taxon>Ecdysozoa</taxon>
        <taxon>Arthropoda</taxon>
        <taxon>Hexapoda</taxon>
        <taxon>Insecta</taxon>
        <taxon>Pterygota</taxon>
        <taxon>Neoptera</taxon>
        <taxon>Endopterygota</taxon>
        <taxon>Diptera</taxon>
        <taxon>Nematocera</taxon>
        <taxon>Culicoidea</taxon>
        <taxon>Culicidae</taxon>
        <taxon>Anophelinae</taxon>
        <taxon>Anopheles</taxon>
    </lineage>
</organism>
<evidence type="ECO:0000313" key="1">
    <source>
        <dbReference type="EnsemblMetazoa" id="AQUA001128-PA"/>
    </source>
</evidence>
<protein>
    <recommendedName>
        <fullName evidence="3">Integrase zinc-binding domain-containing protein</fullName>
    </recommendedName>
</protein>
<proteinExistence type="predicted"/>
<evidence type="ECO:0008006" key="3">
    <source>
        <dbReference type="Google" id="ProtNLM"/>
    </source>
</evidence>
<dbReference type="Proteomes" id="UP000076407">
    <property type="component" value="Unassembled WGS sequence"/>
</dbReference>
<dbReference type="VEuPathDB" id="VectorBase:AQUA001128"/>
<sequence>MKDADGNTLRAMVEAELQQSFQDDRDELRKMTRDGIQAIQDENRRSYNLRKRPARKYEKGDLVALPVTQFGPGIKYRQRFYDPYVVKEILEHDRLSLRKLDDDAEGPSQTTTACSAVKPWVHPGRM</sequence>
<evidence type="ECO:0000313" key="2">
    <source>
        <dbReference type="Proteomes" id="UP000076407"/>
    </source>
</evidence>
<reference evidence="1" key="1">
    <citation type="submission" date="2020-05" db="UniProtKB">
        <authorList>
            <consortium name="EnsemblMetazoa"/>
        </authorList>
    </citation>
    <scope>IDENTIFICATION</scope>
    <source>
        <strain evidence="1">SANGQUA</strain>
    </source>
</reference>
<dbReference type="EnsemblMetazoa" id="AQUA001128-RA">
    <property type="protein sequence ID" value="AQUA001128-PA"/>
    <property type="gene ID" value="AQUA001128"/>
</dbReference>
<dbReference type="STRING" id="34691.A0A182WUC3"/>
<dbReference type="AlphaFoldDB" id="A0A182WUC3"/>